<dbReference type="EMBL" id="QGNY01000011">
    <property type="protein sequence ID" value="PWS29760.1"/>
    <property type="molecule type" value="Genomic_DNA"/>
</dbReference>
<dbReference type="AlphaFoldDB" id="A0A317ES61"/>
<keyword evidence="2" id="KW-1185">Reference proteome</keyword>
<dbReference type="Proteomes" id="UP000245391">
    <property type="component" value="Unassembled WGS sequence"/>
</dbReference>
<gene>
    <name evidence="1" type="ORF">DF947_21585</name>
</gene>
<evidence type="ECO:0000313" key="2">
    <source>
        <dbReference type="Proteomes" id="UP000245391"/>
    </source>
</evidence>
<accession>A0A317ES61</accession>
<sequence length="108" mass="12485">MIVQLGVLIHGRAREILRSLFLFFQLSKNGRFLIIQKWAKQFIEEAIGIDFKMINSLVKLIVISFYDTAFPPYCLTNSQNQLSLRNAHKSSNFRGLTLQNRSNKPLIT</sequence>
<protein>
    <submittedName>
        <fullName evidence="1">Uncharacterized protein</fullName>
    </submittedName>
</protein>
<name>A0A317ES61_9SPHI</name>
<proteinExistence type="predicted"/>
<reference evidence="2" key="1">
    <citation type="submission" date="2018-05" db="EMBL/GenBank/DDBJ databases">
        <title>Pedobacter paludis sp. nov., isolated from wetland soil.</title>
        <authorList>
            <person name="Zhang Y."/>
        </authorList>
    </citation>
    <scope>NUCLEOTIDE SEQUENCE [LARGE SCALE GENOMIC DNA]</scope>
    <source>
        <strain evidence="2">R-8</strain>
    </source>
</reference>
<evidence type="ECO:0000313" key="1">
    <source>
        <dbReference type="EMBL" id="PWS29760.1"/>
    </source>
</evidence>
<comment type="caution">
    <text evidence="1">The sequence shown here is derived from an EMBL/GenBank/DDBJ whole genome shotgun (WGS) entry which is preliminary data.</text>
</comment>
<organism evidence="1 2">
    <name type="scientific">Pedobacter paludis</name>
    <dbReference type="NCBI Taxonomy" id="2203212"/>
    <lineage>
        <taxon>Bacteria</taxon>
        <taxon>Pseudomonadati</taxon>
        <taxon>Bacteroidota</taxon>
        <taxon>Sphingobacteriia</taxon>
        <taxon>Sphingobacteriales</taxon>
        <taxon>Sphingobacteriaceae</taxon>
        <taxon>Pedobacter</taxon>
    </lineage>
</organism>